<organism evidence="2 3">
    <name type="scientific">Elysia marginata</name>
    <dbReference type="NCBI Taxonomy" id="1093978"/>
    <lineage>
        <taxon>Eukaryota</taxon>
        <taxon>Metazoa</taxon>
        <taxon>Spiralia</taxon>
        <taxon>Lophotrochozoa</taxon>
        <taxon>Mollusca</taxon>
        <taxon>Gastropoda</taxon>
        <taxon>Heterobranchia</taxon>
        <taxon>Euthyneura</taxon>
        <taxon>Panpulmonata</taxon>
        <taxon>Sacoglossa</taxon>
        <taxon>Placobranchoidea</taxon>
        <taxon>Plakobranchidae</taxon>
        <taxon>Elysia</taxon>
    </lineage>
</organism>
<comment type="caution">
    <text evidence="2">The sequence shown here is derived from an EMBL/GenBank/DDBJ whole genome shotgun (WGS) entry which is preliminary data.</text>
</comment>
<name>A0AAV4IKM3_9GAST</name>
<accession>A0AAV4IKM3</accession>
<evidence type="ECO:0000256" key="1">
    <source>
        <dbReference type="SAM" id="MobiDB-lite"/>
    </source>
</evidence>
<reference evidence="2 3" key="1">
    <citation type="journal article" date="2021" name="Elife">
        <title>Chloroplast acquisition without the gene transfer in kleptoplastic sea slugs, Plakobranchus ocellatus.</title>
        <authorList>
            <person name="Maeda T."/>
            <person name="Takahashi S."/>
            <person name="Yoshida T."/>
            <person name="Shimamura S."/>
            <person name="Takaki Y."/>
            <person name="Nagai Y."/>
            <person name="Toyoda A."/>
            <person name="Suzuki Y."/>
            <person name="Arimoto A."/>
            <person name="Ishii H."/>
            <person name="Satoh N."/>
            <person name="Nishiyama T."/>
            <person name="Hasebe M."/>
            <person name="Maruyama T."/>
            <person name="Minagawa J."/>
            <person name="Obokata J."/>
            <person name="Shigenobu S."/>
        </authorList>
    </citation>
    <scope>NUCLEOTIDE SEQUENCE [LARGE SCALE GENOMIC DNA]</scope>
</reference>
<proteinExistence type="predicted"/>
<protein>
    <submittedName>
        <fullName evidence="2">Uncharacterized protein</fullName>
    </submittedName>
</protein>
<evidence type="ECO:0000313" key="2">
    <source>
        <dbReference type="EMBL" id="GFS10590.1"/>
    </source>
</evidence>
<dbReference type="AlphaFoldDB" id="A0AAV4IKM3"/>
<feature type="region of interest" description="Disordered" evidence="1">
    <location>
        <begin position="59"/>
        <end position="83"/>
    </location>
</feature>
<gene>
    <name evidence="2" type="ORF">ElyMa_006650000</name>
</gene>
<dbReference type="EMBL" id="BMAT01013341">
    <property type="protein sequence ID" value="GFS10590.1"/>
    <property type="molecule type" value="Genomic_DNA"/>
</dbReference>
<keyword evidence="3" id="KW-1185">Reference proteome</keyword>
<evidence type="ECO:0000313" key="3">
    <source>
        <dbReference type="Proteomes" id="UP000762676"/>
    </source>
</evidence>
<dbReference type="Proteomes" id="UP000762676">
    <property type="component" value="Unassembled WGS sequence"/>
</dbReference>
<sequence length="102" mass="11383">MRKEKPVLAMFHSFFKMGYRANPKKSIIDTYWENPEQLTGGAQPEVSGITSYPSSASVIYPKDPHPTHTHTRTRSGSVLGPDRANSLIPVLPLQGKPTYMIK</sequence>